<evidence type="ECO:0000313" key="1">
    <source>
        <dbReference type="EMBL" id="KAL3680725.1"/>
    </source>
</evidence>
<name>A0ABD3GRN2_9MARC</name>
<dbReference type="EMBL" id="JBJQOH010000007">
    <property type="protein sequence ID" value="KAL3680725.1"/>
    <property type="molecule type" value="Genomic_DNA"/>
</dbReference>
<comment type="caution">
    <text evidence="1">The sequence shown here is derived from an EMBL/GenBank/DDBJ whole genome shotgun (WGS) entry which is preliminary data.</text>
</comment>
<accession>A0ABD3GRN2</accession>
<sequence>MCGNGRTETRTSSGAAELRVGTNTAHITVLSNFITLTWKERNQRIFQGQTTNTPIKIILQLSYQDVDAYPAQRSSEEILALMRTSKAKIEEWRCTWERGRNRGVMVPDVGSRRKLGRQRIPRWARPWQ</sequence>
<organism evidence="1 2">
    <name type="scientific">Riccia sorocarpa</name>
    <dbReference type="NCBI Taxonomy" id="122646"/>
    <lineage>
        <taxon>Eukaryota</taxon>
        <taxon>Viridiplantae</taxon>
        <taxon>Streptophyta</taxon>
        <taxon>Embryophyta</taxon>
        <taxon>Marchantiophyta</taxon>
        <taxon>Marchantiopsida</taxon>
        <taxon>Marchantiidae</taxon>
        <taxon>Marchantiales</taxon>
        <taxon>Ricciaceae</taxon>
        <taxon>Riccia</taxon>
    </lineage>
</organism>
<gene>
    <name evidence="1" type="ORF">R1sor_023681</name>
</gene>
<evidence type="ECO:0000313" key="2">
    <source>
        <dbReference type="Proteomes" id="UP001633002"/>
    </source>
</evidence>
<dbReference type="Proteomes" id="UP001633002">
    <property type="component" value="Unassembled WGS sequence"/>
</dbReference>
<dbReference type="AlphaFoldDB" id="A0ABD3GRN2"/>
<keyword evidence="2" id="KW-1185">Reference proteome</keyword>
<reference evidence="1 2" key="1">
    <citation type="submission" date="2024-09" db="EMBL/GenBank/DDBJ databases">
        <title>Chromosome-scale assembly of Riccia sorocarpa.</title>
        <authorList>
            <person name="Paukszto L."/>
        </authorList>
    </citation>
    <scope>NUCLEOTIDE SEQUENCE [LARGE SCALE GENOMIC DNA]</scope>
    <source>
        <strain evidence="1">LP-2024</strain>
        <tissue evidence="1">Aerial parts of the thallus</tissue>
    </source>
</reference>
<proteinExistence type="predicted"/>
<protein>
    <submittedName>
        <fullName evidence="1">Uncharacterized protein</fullName>
    </submittedName>
</protein>